<dbReference type="EMBL" id="CP063362">
    <property type="protein sequence ID" value="QRG09272.1"/>
    <property type="molecule type" value="Genomic_DNA"/>
</dbReference>
<keyword evidence="2" id="KW-1185">Reference proteome</keyword>
<dbReference type="RefSeq" id="WP_203196191.1">
    <property type="nucleotide sequence ID" value="NZ_CP063362.1"/>
</dbReference>
<proteinExistence type="predicted"/>
<protein>
    <submittedName>
        <fullName evidence="1">Uncharacterized protein</fullName>
    </submittedName>
</protein>
<reference evidence="1 2" key="1">
    <citation type="submission" date="2020-10" db="EMBL/GenBank/DDBJ databases">
        <title>Degradation of 1,4-Dioxane by Xanthobacter sp. YN2, via a Novel Group-2 Soluble Di-Iron Monooxygenase.</title>
        <authorList>
            <person name="Ma F."/>
            <person name="Wang Y."/>
            <person name="Yang J."/>
            <person name="Guo H."/>
            <person name="Su D."/>
            <person name="Yu L."/>
        </authorList>
    </citation>
    <scope>NUCLEOTIDE SEQUENCE [LARGE SCALE GENOMIC DNA]</scope>
    <source>
        <strain evidence="1 2">YN2</strain>
    </source>
</reference>
<gene>
    <name evidence="1" type="ORF">EZH22_14035</name>
</gene>
<organism evidence="1 2">
    <name type="scientific">Xanthobacter dioxanivorans</name>
    <dbReference type="NCBI Taxonomy" id="2528964"/>
    <lineage>
        <taxon>Bacteria</taxon>
        <taxon>Pseudomonadati</taxon>
        <taxon>Pseudomonadota</taxon>
        <taxon>Alphaproteobacteria</taxon>
        <taxon>Hyphomicrobiales</taxon>
        <taxon>Xanthobacteraceae</taxon>
        <taxon>Xanthobacter</taxon>
    </lineage>
</organism>
<evidence type="ECO:0000313" key="2">
    <source>
        <dbReference type="Proteomes" id="UP000596427"/>
    </source>
</evidence>
<dbReference type="KEGG" id="xdi:EZH22_14035"/>
<evidence type="ECO:0000313" key="1">
    <source>
        <dbReference type="EMBL" id="QRG09272.1"/>
    </source>
</evidence>
<sequence>MERHRVAGAIGFGRLILGALLQIPGRLASPHNRAATRGAATEFAKSFSVPAVEYDTRALGLGSAGTERIHHA</sequence>
<accession>A0A974PT55</accession>
<dbReference type="Proteomes" id="UP000596427">
    <property type="component" value="Chromosome"/>
</dbReference>
<dbReference type="AlphaFoldDB" id="A0A974PT55"/>
<name>A0A974PT55_9HYPH</name>